<comment type="subcellular location">
    <subcellularLocation>
        <location evidence="1 11">Cell outer membrane</location>
        <topology evidence="1 11">Multi-pass membrane protein</topology>
    </subcellularLocation>
</comment>
<keyword evidence="4" id="KW-0410">Iron transport</keyword>
<keyword evidence="8 12" id="KW-0798">TonB box</keyword>
<dbReference type="AlphaFoldDB" id="A0A7W4W4F1"/>
<dbReference type="Proteomes" id="UP000537130">
    <property type="component" value="Unassembled WGS sequence"/>
</dbReference>
<organism evidence="16 17">
    <name type="scientific">Litorivivens lipolytica</name>
    <dbReference type="NCBI Taxonomy" id="1524264"/>
    <lineage>
        <taxon>Bacteria</taxon>
        <taxon>Pseudomonadati</taxon>
        <taxon>Pseudomonadota</taxon>
        <taxon>Gammaproteobacteria</taxon>
        <taxon>Litorivivens</taxon>
    </lineage>
</organism>
<sequence length="751" mass="83356">MNKHSGSIAFLLLATAIPTVAKDLSLEEVVVTAQKREQNAQTVPVTVDTFTSTDVENTGALILEDMQDYIPGFQVGDDVHGGGITQSQLIVRGVEGSNISTGGDPSVATFYDEVYLPKAATTVAFSDMQQIEVLKGPQGTLFGRNAAAGVVNMIPNAPSEETEALLSARIGNYNLQRYEAMGNMALGGLALRVNALTNQRDAVVENFGPSPNDPREQDNQAARLAARWDALDWLTLQLAYDYDKVDNGPKAVLGVLNDRTNFPDPQERKLNTDVIEGRESRGMDAWTAKALFDINEQWAGKFITSYRQFETFNLQDEDGTSDYDVYVDTNNIEDSDIFYNELQFNFTGEYLDLVFGLNYSEEDTFQRTDLRFSTAAAASLASAQVGIPPTLINTLAGPAYEGTYGQESMINTGNFKNYGFYGDADFTLNDQWNLIFGLRYSKDEKAFTWHAPLSDFVIAQAIGENLIFNTENNEPESAEDEWSKVTGRAVVNYQITESAMTYLSYSTGYKSGGFDSLNPNTGKVPLEPEEVTNIELGIKGDFFDRHVRTQVALFYMEIEGRQESIESQEPGSGAAVPTVINTDEEYTGTEITVDWLISDQLRAGLIYTYREQDSEREAHFDSQAQFQGAQQVNTTAPQDYTLTLDWSPELSFGSILFHMDYVFKDNTQPEDEDHQDRFFQVPGYGDDSKLLNARILFVPVNTRVEVALWGRNLLDDKGISQPGGLTGDLLGTYHVGVQDPTTYGVDVKWVY</sequence>
<keyword evidence="16" id="KW-0675">Receptor</keyword>
<comment type="similarity">
    <text evidence="11 12">Belongs to the TonB-dependent receptor family.</text>
</comment>
<dbReference type="GO" id="GO:0006826">
    <property type="term" value="P:iron ion transport"/>
    <property type="evidence" value="ECO:0007669"/>
    <property type="project" value="UniProtKB-KW"/>
</dbReference>
<evidence type="ECO:0000256" key="4">
    <source>
        <dbReference type="ARBA" id="ARBA00022496"/>
    </source>
</evidence>
<keyword evidence="7" id="KW-0406">Ion transport</keyword>
<protein>
    <submittedName>
        <fullName evidence="16">Iron complex outermembrane receptor protein</fullName>
    </submittedName>
</protein>
<evidence type="ECO:0000313" key="16">
    <source>
        <dbReference type="EMBL" id="MBB3047229.1"/>
    </source>
</evidence>
<dbReference type="Gene3D" id="2.40.170.20">
    <property type="entry name" value="TonB-dependent receptor, beta-barrel domain"/>
    <property type="match status" value="1"/>
</dbReference>
<dbReference type="Pfam" id="PF07715">
    <property type="entry name" value="Plug"/>
    <property type="match status" value="1"/>
</dbReference>
<evidence type="ECO:0000256" key="5">
    <source>
        <dbReference type="ARBA" id="ARBA00022692"/>
    </source>
</evidence>
<dbReference type="InterPro" id="IPR000531">
    <property type="entry name" value="Beta-barrel_TonB"/>
</dbReference>
<keyword evidence="10 11" id="KW-0998">Cell outer membrane</keyword>
<keyword evidence="3 11" id="KW-1134">Transmembrane beta strand</keyword>
<dbReference type="PANTHER" id="PTHR32552:SF81">
    <property type="entry name" value="TONB-DEPENDENT OUTER MEMBRANE RECEPTOR"/>
    <property type="match status" value="1"/>
</dbReference>
<dbReference type="SUPFAM" id="SSF56935">
    <property type="entry name" value="Porins"/>
    <property type="match status" value="1"/>
</dbReference>
<feature type="domain" description="TonB-dependent receptor-like beta-barrel" evidence="14">
    <location>
        <begin position="397"/>
        <end position="713"/>
    </location>
</feature>
<evidence type="ECO:0000313" key="17">
    <source>
        <dbReference type="Proteomes" id="UP000537130"/>
    </source>
</evidence>
<proteinExistence type="inferred from homology"/>
<feature type="chain" id="PRO_5030988066" evidence="13">
    <location>
        <begin position="22"/>
        <end position="751"/>
    </location>
</feature>
<feature type="signal peptide" evidence="13">
    <location>
        <begin position="1"/>
        <end position="21"/>
    </location>
</feature>
<dbReference type="PANTHER" id="PTHR32552">
    <property type="entry name" value="FERRICHROME IRON RECEPTOR-RELATED"/>
    <property type="match status" value="1"/>
</dbReference>
<evidence type="ECO:0000259" key="14">
    <source>
        <dbReference type="Pfam" id="PF00593"/>
    </source>
</evidence>
<evidence type="ECO:0000256" key="6">
    <source>
        <dbReference type="ARBA" id="ARBA00023004"/>
    </source>
</evidence>
<reference evidence="16 17" key="1">
    <citation type="submission" date="2020-08" db="EMBL/GenBank/DDBJ databases">
        <title>Genomic Encyclopedia of Type Strains, Phase III (KMG-III): the genomes of soil and plant-associated and newly described type strains.</title>
        <authorList>
            <person name="Whitman W."/>
        </authorList>
    </citation>
    <scope>NUCLEOTIDE SEQUENCE [LARGE SCALE GENOMIC DNA]</scope>
    <source>
        <strain evidence="16 17">CECT 8654</strain>
    </source>
</reference>
<gene>
    <name evidence="16" type="ORF">FHR99_001465</name>
</gene>
<keyword evidence="17" id="KW-1185">Reference proteome</keyword>
<evidence type="ECO:0000256" key="2">
    <source>
        <dbReference type="ARBA" id="ARBA00022448"/>
    </source>
</evidence>
<evidence type="ECO:0000256" key="1">
    <source>
        <dbReference type="ARBA" id="ARBA00004571"/>
    </source>
</evidence>
<keyword evidence="13" id="KW-0732">Signal</keyword>
<keyword evidence="9 11" id="KW-0472">Membrane</keyword>
<evidence type="ECO:0000256" key="10">
    <source>
        <dbReference type="ARBA" id="ARBA00023237"/>
    </source>
</evidence>
<evidence type="ECO:0000256" key="7">
    <source>
        <dbReference type="ARBA" id="ARBA00023065"/>
    </source>
</evidence>
<dbReference type="GO" id="GO:0009279">
    <property type="term" value="C:cell outer membrane"/>
    <property type="evidence" value="ECO:0007669"/>
    <property type="project" value="UniProtKB-SubCell"/>
</dbReference>
<dbReference type="InterPro" id="IPR036942">
    <property type="entry name" value="Beta-barrel_TonB_sf"/>
</dbReference>
<dbReference type="EMBL" id="JACHWY010000001">
    <property type="protein sequence ID" value="MBB3047229.1"/>
    <property type="molecule type" value="Genomic_DNA"/>
</dbReference>
<dbReference type="InterPro" id="IPR039426">
    <property type="entry name" value="TonB-dep_rcpt-like"/>
</dbReference>
<accession>A0A7W4W4F1</accession>
<dbReference type="RefSeq" id="WP_183409865.1">
    <property type="nucleotide sequence ID" value="NZ_JACHWY010000001.1"/>
</dbReference>
<keyword evidence="5 11" id="KW-0812">Transmembrane</keyword>
<evidence type="ECO:0000256" key="12">
    <source>
        <dbReference type="RuleBase" id="RU003357"/>
    </source>
</evidence>
<dbReference type="PROSITE" id="PS52016">
    <property type="entry name" value="TONB_DEPENDENT_REC_3"/>
    <property type="match status" value="1"/>
</dbReference>
<evidence type="ECO:0000256" key="13">
    <source>
        <dbReference type="SAM" id="SignalP"/>
    </source>
</evidence>
<dbReference type="Pfam" id="PF00593">
    <property type="entry name" value="TonB_dep_Rec_b-barrel"/>
    <property type="match status" value="1"/>
</dbReference>
<dbReference type="InterPro" id="IPR012910">
    <property type="entry name" value="Plug_dom"/>
</dbReference>
<keyword evidence="2 11" id="KW-0813">Transport</keyword>
<name>A0A7W4W4F1_9GAMM</name>
<keyword evidence="6" id="KW-0408">Iron</keyword>
<evidence type="ECO:0000256" key="9">
    <source>
        <dbReference type="ARBA" id="ARBA00023136"/>
    </source>
</evidence>
<evidence type="ECO:0000256" key="8">
    <source>
        <dbReference type="ARBA" id="ARBA00023077"/>
    </source>
</evidence>
<evidence type="ECO:0000259" key="15">
    <source>
        <dbReference type="Pfam" id="PF07715"/>
    </source>
</evidence>
<evidence type="ECO:0000256" key="11">
    <source>
        <dbReference type="PROSITE-ProRule" id="PRU01360"/>
    </source>
</evidence>
<feature type="domain" description="TonB-dependent receptor plug" evidence="15">
    <location>
        <begin position="41"/>
        <end position="150"/>
    </location>
</feature>
<evidence type="ECO:0000256" key="3">
    <source>
        <dbReference type="ARBA" id="ARBA00022452"/>
    </source>
</evidence>
<comment type="caution">
    <text evidence="16">The sequence shown here is derived from an EMBL/GenBank/DDBJ whole genome shotgun (WGS) entry which is preliminary data.</text>
</comment>